<evidence type="ECO:0000256" key="4">
    <source>
        <dbReference type="ARBA" id="ARBA00013948"/>
    </source>
</evidence>
<dbReference type="InterPro" id="IPR011009">
    <property type="entry name" value="Kinase-like_dom_sf"/>
</dbReference>
<comment type="subunit">
    <text evidence="2">Component of the EKC/KEOPS complex composed of at least BUD32, CGI121, GON7, KAE1 and PCC1; the whole complex dimerizes.</text>
</comment>
<organism evidence="16 17">
    <name type="scientific">Pseudovirgaria hyperparasitica</name>
    <dbReference type="NCBI Taxonomy" id="470096"/>
    <lineage>
        <taxon>Eukaryota</taxon>
        <taxon>Fungi</taxon>
        <taxon>Dikarya</taxon>
        <taxon>Ascomycota</taxon>
        <taxon>Pezizomycotina</taxon>
        <taxon>Dothideomycetes</taxon>
        <taxon>Dothideomycetes incertae sedis</taxon>
        <taxon>Acrospermales</taxon>
        <taxon>Acrospermaceae</taxon>
        <taxon>Pseudovirgaria</taxon>
    </lineage>
</organism>
<comment type="catalytic activity">
    <reaction evidence="13">
        <text>L-threonyl-[protein] + ATP = O-phospho-L-threonyl-[protein] + ADP + H(+)</text>
        <dbReference type="Rhea" id="RHEA:46608"/>
        <dbReference type="Rhea" id="RHEA-COMP:11060"/>
        <dbReference type="Rhea" id="RHEA-COMP:11605"/>
        <dbReference type="ChEBI" id="CHEBI:15378"/>
        <dbReference type="ChEBI" id="CHEBI:30013"/>
        <dbReference type="ChEBI" id="CHEBI:30616"/>
        <dbReference type="ChEBI" id="CHEBI:61977"/>
        <dbReference type="ChEBI" id="CHEBI:456216"/>
        <dbReference type="EC" id="2.7.11.1"/>
    </reaction>
</comment>
<dbReference type="PANTHER" id="PTHR24361">
    <property type="entry name" value="MITOGEN-ACTIVATED KINASE KINASE KINASE"/>
    <property type="match status" value="1"/>
</dbReference>
<evidence type="ECO:0000259" key="15">
    <source>
        <dbReference type="PROSITE" id="PS50011"/>
    </source>
</evidence>
<evidence type="ECO:0000313" key="16">
    <source>
        <dbReference type="EMBL" id="KAF2756439.1"/>
    </source>
</evidence>
<gene>
    <name evidence="16" type="ORF">EJ05DRAFT_493647</name>
</gene>
<evidence type="ECO:0000256" key="2">
    <source>
        <dbReference type="ARBA" id="ARBA00011534"/>
    </source>
</evidence>
<dbReference type="GO" id="GO:0005737">
    <property type="term" value="C:cytoplasm"/>
    <property type="evidence" value="ECO:0007669"/>
    <property type="project" value="TreeGrafter"/>
</dbReference>
<dbReference type="RefSeq" id="XP_033598890.1">
    <property type="nucleotide sequence ID" value="XM_033746134.1"/>
</dbReference>
<dbReference type="GO" id="GO:0004674">
    <property type="term" value="F:protein serine/threonine kinase activity"/>
    <property type="evidence" value="ECO:0007669"/>
    <property type="project" value="UniProtKB-KW"/>
</dbReference>
<keyword evidence="17" id="KW-1185">Reference proteome</keyword>
<evidence type="ECO:0000256" key="6">
    <source>
        <dbReference type="ARBA" id="ARBA00022527"/>
    </source>
</evidence>
<evidence type="ECO:0000256" key="1">
    <source>
        <dbReference type="ARBA" id="ARBA00003747"/>
    </source>
</evidence>
<reference evidence="16" key="1">
    <citation type="journal article" date="2020" name="Stud. Mycol.">
        <title>101 Dothideomycetes genomes: a test case for predicting lifestyles and emergence of pathogens.</title>
        <authorList>
            <person name="Haridas S."/>
            <person name="Albert R."/>
            <person name="Binder M."/>
            <person name="Bloem J."/>
            <person name="Labutti K."/>
            <person name="Salamov A."/>
            <person name="Andreopoulos B."/>
            <person name="Baker S."/>
            <person name="Barry K."/>
            <person name="Bills G."/>
            <person name="Bluhm B."/>
            <person name="Cannon C."/>
            <person name="Castanera R."/>
            <person name="Culley D."/>
            <person name="Daum C."/>
            <person name="Ezra D."/>
            <person name="Gonzalez J."/>
            <person name="Henrissat B."/>
            <person name="Kuo A."/>
            <person name="Liang C."/>
            <person name="Lipzen A."/>
            <person name="Lutzoni F."/>
            <person name="Magnuson J."/>
            <person name="Mondo S."/>
            <person name="Nolan M."/>
            <person name="Ohm R."/>
            <person name="Pangilinan J."/>
            <person name="Park H.-J."/>
            <person name="Ramirez L."/>
            <person name="Alfaro M."/>
            <person name="Sun H."/>
            <person name="Tritt A."/>
            <person name="Yoshinaga Y."/>
            <person name="Zwiers L.-H."/>
            <person name="Turgeon B."/>
            <person name="Goodwin S."/>
            <person name="Spatafora J."/>
            <person name="Crous P."/>
            <person name="Grigoriev I."/>
        </authorList>
    </citation>
    <scope>NUCLEOTIDE SEQUENCE</scope>
    <source>
        <strain evidence="16">CBS 121739</strain>
    </source>
</reference>
<dbReference type="PANTHER" id="PTHR24361:SF433">
    <property type="entry name" value="PROTEIN KINASE DOMAIN-CONTAINING PROTEIN"/>
    <property type="match status" value="1"/>
</dbReference>
<dbReference type="InterPro" id="IPR053235">
    <property type="entry name" value="Ser_Thr_kinase"/>
</dbReference>
<protein>
    <recommendedName>
        <fullName evidence="5">EKC/KEOPS complex subunit BUD32</fullName>
        <ecNumber evidence="3">2.7.11.1</ecNumber>
    </recommendedName>
    <alternativeName>
        <fullName evidence="11 12">Atypical Serine/threonine protein kinase BUD32</fullName>
    </alternativeName>
    <alternativeName>
        <fullName evidence="4">EKC/KEOPS complex subunit bud32</fullName>
    </alternativeName>
</protein>
<keyword evidence="9 16" id="KW-0418">Kinase</keyword>
<evidence type="ECO:0000256" key="5">
    <source>
        <dbReference type="ARBA" id="ARBA00019973"/>
    </source>
</evidence>
<evidence type="ECO:0000313" key="17">
    <source>
        <dbReference type="Proteomes" id="UP000799437"/>
    </source>
</evidence>
<evidence type="ECO:0000256" key="14">
    <source>
        <dbReference type="ARBA" id="ARBA00048679"/>
    </source>
</evidence>
<proteinExistence type="predicted"/>
<name>A0A6A6W2T3_9PEZI</name>
<dbReference type="Gene3D" id="1.10.510.10">
    <property type="entry name" value="Transferase(Phosphotransferase) domain 1"/>
    <property type="match status" value="1"/>
</dbReference>
<evidence type="ECO:0000256" key="3">
    <source>
        <dbReference type="ARBA" id="ARBA00012513"/>
    </source>
</evidence>
<keyword evidence="6" id="KW-0723">Serine/threonine-protein kinase</keyword>
<dbReference type="InterPro" id="IPR001245">
    <property type="entry name" value="Ser-Thr/Tyr_kinase_cat_dom"/>
</dbReference>
<keyword evidence="8" id="KW-0547">Nucleotide-binding</keyword>
<evidence type="ECO:0000256" key="9">
    <source>
        <dbReference type="ARBA" id="ARBA00022777"/>
    </source>
</evidence>
<evidence type="ECO:0000256" key="11">
    <source>
        <dbReference type="ARBA" id="ARBA00030980"/>
    </source>
</evidence>
<keyword evidence="7" id="KW-0808">Transferase</keyword>
<dbReference type="InterPro" id="IPR000719">
    <property type="entry name" value="Prot_kinase_dom"/>
</dbReference>
<dbReference type="PROSITE" id="PS50011">
    <property type="entry name" value="PROTEIN_KINASE_DOM"/>
    <property type="match status" value="1"/>
</dbReference>
<dbReference type="EMBL" id="ML996575">
    <property type="protein sequence ID" value="KAF2756439.1"/>
    <property type="molecule type" value="Genomic_DNA"/>
</dbReference>
<dbReference type="OrthoDB" id="1668230at2759"/>
<dbReference type="GeneID" id="54487188"/>
<dbReference type="EC" id="2.7.11.1" evidence="3"/>
<dbReference type="InterPro" id="IPR008266">
    <property type="entry name" value="Tyr_kinase_AS"/>
</dbReference>
<comment type="catalytic activity">
    <reaction evidence="14">
        <text>L-seryl-[protein] + ATP = O-phospho-L-seryl-[protein] + ADP + H(+)</text>
        <dbReference type="Rhea" id="RHEA:17989"/>
        <dbReference type="Rhea" id="RHEA-COMP:9863"/>
        <dbReference type="Rhea" id="RHEA-COMP:11604"/>
        <dbReference type="ChEBI" id="CHEBI:15378"/>
        <dbReference type="ChEBI" id="CHEBI:29999"/>
        <dbReference type="ChEBI" id="CHEBI:30616"/>
        <dbReference type="ChEBI" id="CHEBI:83421"/>
        <dbReference type="ChEBI" id="CHEBI:456216"/>
        <dbReference type="EC" id="2.7.11.1"/>
    </reaction>
</comment>
<dbReference type="Proteomes" id="UP000799437">
    <property type="component" value="Unassembled WGS sequence"/>
</dbReference>
<evidence type="ECO:0000256" key="13">
    <source>
        <dbReference type="ARBA" id="ARBA00047899"/>
    </source>
</evidence>
<dbReference type="SUPFAM" id="SSF56112">
    <property type="entry name" value="Protein kinase-like (PK-like)"/>
    <property type="match status" value="1"/>
</dbReference>
<feature type="domain" description="Protein kinase" evidence="15">
    <location>
        <begin position="1"/>
        <end position="242"/>
    </location>
</feature>
<evidence type="ECO:0000256" key="7">
    <source>
        <dbReference type="ARBA" id="ARBA00022679"/>
    </source>
</evidence>
<evidence type="ECO:0000256" key="10">
    <source>
        <dbReference type="ARBA" id="ARBA00022840"/>
    </source>
</evidence>
<dbReference type="Pfam" id="PF07714">
    <property type="entry name" value="PK_Tyr_Ser-Thr"/>
    <property type="match status" value="1"/>
</dbReference>
<dbReference type="GO" id="GO:0005524">
    <property type="term" value="F:ATP binding"/>
    <property type="evidence" value="ECO:0007669"/>
    <property type="project" value="UniProtKB-KW"/>
</dbReference>
<comment type="function">
    <text evidence="1">Component of the EKC/KEOPS complex that is required for the formation of a threonylcarbamoyl group on adenosine at position 37 (t(6)A37) in tRNAs that read codons beginning with adenine. The complex is probably involved in the transfer of the threonylcarbamoyl moiety of threonylcarbamoyl-AMP (TC-AMP) to the N6 group of A37. BUD32 has ATPase activity in the context of the EKC/KEOPS complex and likely plays a supporting role to the catalytic subunit KAE1. The EKC/KEOPS complex also promotes both telomere uncapping and telomere elongation. The complex is required for efficient recruitment of transcriptional coactivators.</text>
</comment>
<dbReference type="AlphaFoldDB" id="A0A6A6W2T3"/>
<evidence type="ECO:0000256" key="12">
    <source>
        <dbReference type="ARBA" id="ARBA00033194"/>
    </source>
</evidence>
<evidence type="ECO:0000256" key="8">
    <source>
        <dbReference type="ARBA" id="ARBA00022741"/>
    </source>
</evidence>
<keyword evidence="10" id="KW-0067">ATP-binding</keyword>
<accession>A0A6A6W2T3</accession>
<dbReference type="PROSITE" id="PS00109">
    <property type="entry name" value="PROTEIN_KINASE_TYR"/>
    <property type="match status" value="1"/>
</dbReference>
<sequence length="242" mass="27523">MWYPCGLKLDDIIGAGMTGYAGRLDAVVKWTHPNDVRFIERERKVYERLGSYHGILRYFGPVENGILLEFAHHGSIRQYRMENAEATPLTTKLRWIQQVTSTICFLHSKGILHADISCNNIFLDLDLNAKVADFAGSVIDREPYLCFYEASYSHPNIKGVCVQSEIFALGSTFYEILTGFKPYPNLSIDEIEKSYSLDEFPPLDGLDICQSIISKCWERSYSGVESLLRDIETEVEASKTKN</sequence>